<dbReference type="InterPro" id="IPR037241">
    <property type="entry name" value="E2F-DP_heterodim"/>
</dbReference>
<evidence type="ECO:0000313" key="12">
    <source>
        <dbReference type="EMBL" id="CAG9807603.1"/>
    </source>
</evidence>
<reference evidence="12" key="1">
    <citation type="submission" date="2022-01" db="EMBL/GenBank/DDBJ databases">
        <authorList>
            <person name="King R."/>
        </authorList>
    </citation>
    <scope>NUCLEOTIDE SEQUENCE</scope>
</reference>
<evidence type="ECO:0000256" key="9">
    <source>
        <dbReference type="SAM" id="MobiDB-lite"/>
    </source>
</evidence>
<dbReference type="InterPro" id="IPR036388">
    <property type="entry name" value="WH-like_DNA-bd_sf"/>
</dbReference>
<feature type="domain" description="E2F/DP family winged-helix DNA-binding" evidence="11">
    <location>
        <begin position="133"/>
        <end position="213"/>
    </location>
</feature>
<evidence type="ECO:0000259" key="10">
    <source>
        <dbReference type="SMART" id="SM01138"/>
    </source>
</evidence>
<evidence type="ECO:0000256" key="3">
    <source>
        <dbReference type="ARBA" id="ARBA00023015"/>
    </source>
</evidence>
<keyword evidence="5 7" id="KW-0804">Transcription</keyword>
<name>A0A9N9S1G5_9DIPT</name>
<dbReference type="InterPro" id="IPR036390">
    <property type="entry name" value="WH_DNA-bd_sf"/>
</dbReference>
<feature type="region of interest" description="Disordered" evidence="9">
    <location>
        <begin position="379"/>
        <end position="411"/>
    </location>
</feature>
<protein>
    <recommendedName>
        <fullName evidence="14">Transcription factor</fullName>
    </recommendedName>
</protein>
<evidence type="ECO:0000256" key="8">
    <source>
        <dbReference type="SAM" id="Coils"/>
    </source>
</evidence>
<sequence>MTTQNPTYVLVSDANGKKQLISASSITVKKESLASQQAFSSQTPHVVYQQSLQNYNNASYNVKIEKVAPSVITTTKLTKSAERPGTSGKYTNLRKSLPASSSVPSNLLQSTSSNHSVTNSTTFKKTDRKRNEKPGKGLRHFSMRVCQKVKEKGTTSYNEVADELVLEESEDAGTSVNGSYDQKNIRRRVYDALNVLMAMNIISKEKKEIKWLGLPTSSVQECEEIELQNQQTRKRIEEKQQQLRELVLKHVSFKSLIERNKNLEKRGIIPSANSAVHLPFIVINTNKKTHINCNISNDKREYLLKFDDKFEVQDDFEVLKRMGLLLGMDKGESSAEDIEKLKKMVPKAYQKYIEMYGNGYLTENQLENDIIEEDWTMVDQSQSSFSQDSSRFETYDEHEYGEDEMTDDGIE</sequence>
<comment type="subcellular location">
    <subcellularLocation>
        <location evidence="1 7">Nucleus</location>
    </subcellularLocation>
</comment>
<keyword evidence="4 7" id="KW-0238">DNA-binding</keyword>
<evidence type="ECO:0008006" key="14">
    <source>
        <dbReference type="Google" id="ProtNLM"/>
    </source>
</evidence>
<dbReference type="PANTHER" id="PTHR12548:SF9">
    <property type="entry name" value="TRANSCRIPTION FACTOR DP"/>
    <property type="match status" value="1"/>
</dbReference>
<evidence type="ECO:0000256" key="4">
    <source>
        <dbReference type="ARBA" id="ARBA00023125"/>
    </source>
</evidence>
<dbReference type="OrthoDB" id="552115at2759"/>
<dbReference type="PANTHER" id="PTHR12548">
    <property type="entry name" value="TRANSCRIPTION FACTOR DP"/>
    <property type="match status" value="1"/>
</dbReference>
<dbReference type="EMBL" id="OU895879">
    <property type="protein sequence ID" value="CAG9807603.1"/>
    <property type="molecule type" value="Genomic_DNA"/>
</dbReference>
<dbReference type="CDD" id="cd14458">
    <property type="entry name" value="DP_DD"/>
    <property type="match status" value="1"/>
</dbReference>
<feature type="compositionally biased region" description="Acidic residues" evidence="9">
    <location>
        <begin position="399"/>
        <end position="411"/>
    </location>
</feature>
<evidence type="ECO:0000256" key="2">
    <source>
        <dbReference type="ARBA" id="ARBA00010940"/>
    </source>
</evidence>
<feature type="compositionally biased region" description="Low complexity" evidence="9">
    <location>
        <begin position="379"/>
        <end position="389"/>
    </location>
</feature>
<comment type="similarity">
    <text evidence="2 7">Belongs to the E2F/DP family.</text>
</comment>
<dbReference type="Gene3D" id="1.20.140.80">
    <property type="entry name" value="Transcription factor DP"/>
    <property type="match status" value="1"/>
</dbReference>
<feature type="region of interest" description="Disordered" evidence="9">
    <location>
        <begin position="78"/>
        <end position="138"/>
    </location>
</feature>
<dbReference type="Gene3D" id="1.10.10.10">
    <property type="entry name" value="Winged helix-like DNA-binding domain superfamily/Winged helix DNA-binding domain"/>
    <property type="match status" value="1"/>
</dbReference>
<keyword evidence="8" id="KW-0175">Coiled coil</keyword>
<proteinExistence type="inferred from homology"/>
<dbReference type="SUPFAM" id="SSF46785">
    <property type="entry name" value="Winged helix' DNA-binding domain"/>
    <property type="match status" value="1"/>
</dbReference>
<evidence type="ECO:0000259" key="11">
    <source>
        <dbReference type="SMART" id="SM01372"/>
    </source>
</evidence>
<dbReference type="Proteomes" id="UP001153620">
    <property type="component" value="Chromosome 3"/>
</dbReference>
<dbReference type="AlphaFoldDB" id="A0A9N9S1G5"/>
<dbReference type="GO" id="GO:0051726">
    <property type="term" value="P:regulation of cell cycle"/>
    <property type="evidence" value="ECO:0007669"/>
    <property type="project" value="InterPro"/>
</dbReference>
<dbReference type="Pfam" id="PF08781">
    <property type="entry name" value="DP"/>
    <property type="match status" value="1"/>
</dbReference>
<dbReference type="GO" id="GO:0000981">
    <property type="term" value="F:DNA-binding transcription factor activity, RNA polymerase II-specific"/>
    <property type="evidence" value="ECO:0007669"/>
    <property type="project" value="TreeGrafter"/>
</dbReference>
<dbReference type="FunFam" id="1.20.140.80:FF:000005">
    <property type="entry name" value="Transcription factor"/>
    <property type="match status" value="1"/>
</dbReference>
<keyword evidence="6 7" id="KW-0539">Nucleus</keyword>
<dbReference type="GO" id="GO:0005634">
    <property type="term" value="C:nucleus"/>
    <property type="evidence" value="ECO:0007669"/>
    <property type="project" value="UniProtKB-SubCell"/>
</dbReference>
<evidence type="ECO:0000256" key="1">
    <source>
        <dbReference type="ARBA" id="ARBA00004123"/>
    </source>
</evidence>
<evidence type="ECO:0000256" key="6">
    <source>
        <dbReference type="ARBA" id="ARBA00023242"/>
    </source>
</evidence>
<feature type="coiled-coil region" evidence="8">
    <location>
        <begin position="222"/>
        <end position="249"/>
    </location>
</feature>
<dbReference type="InterPro" id="IPR003316">
    <property type="entry name" value="E2F_WHTH_DNA-bd_dom"/>
</dbReference>
<feature type="compositionally biased region" description="Low complexity" evidence="9">
    <location>
        <begin position="110"/>
        <end position="122"/>
    </location>
</feature>
<gene>
    <name evidence="12" type="ORF">CHIRRI_LOCUS10449</name>
</gene>
<feature type="compositionally biased region" description="Polar residues" evidence="9">
    <location>
        <begin position="88"/>
        <end position="109"/>
    </location>
</feature>
<dbReference type="GO" id="GO:0005667">
    <property type="term" value="C:transcription regulator complex"/>
    <property type="evidence" value="ECO:0007669"/>
    <property type="project" value="InterPro"/>
</dbReference>
<feature type="domain" description="Transcription factor DP C-terminal" evidence="10">
    <location>
        <begin position="220"/>
        <end position="363"/>
    </location>
</feature>
<dbReference type="SMART" id="SM01138">
    <property type="entry name" value="DP"/>
    <property type="match status" value="1"/>
</dbReference>
<dbReference type="GO" id="GO:0000977">
    <property type="term" value="F:RNA polymerase II transcription regulatory region sequence-specific DNA binding"/>
    <property type="evidence" value="ECO:0007669"/>
    <property type="project" value="TreeGrafter"/>
</dbReference>
<dbReference type="FunFam" id="1.10.10.10:FF:000047">
    <property type="entry name" value="Transcription factor"/>
    <property type="match status" value="1"/>
</dbReference>
<organism evidence="12 13">
    <name type="scientific">Chironomus riparius</name>
    <dbReference type="NCBI Taxonomy" id="315576"/>
    <lineage>
        <taxon>Eukaryota</taxon>
        <taxon>Metazoa</taxon>
        <taxon>Ecdysozoa</taxon>
        <taxon>Arthropoda</taxon>
        <taxon>Hexapoda</taxon>
        <taxon>Insecta</taxon>
        <taxon>Pterygota</taxon>
        <taxon>Neoptera</taxon>
        <taxon>Endopterygota</taxon>
        <taxon>Diptera</taxon>
        <taxon>Nematocera</taxon>
        <taxon>Chironomoidea</taxon>
        <taxon>Chironomidae</taxon>
        <taxon>Chironominae</taxon>
        <taxon>Chironomus</taxon>
    </lineage>
</organism>
<evidence type="ECO:0000256" key="7">
    <source>
        <dbReference type="RuleBase" id="RU003796"/>
    </source>
</evidence>
<dbReference type="Pfam" id="PF02319">
    <property type="entry name" value="WHD_E2F_TDP"/>
    <property type="match status" value="1"/>
</dbReference>
<evidence type="ECO:0000256" key="5">
    <source>
        <dbReference type="ARBA" id="ARBA00023163"/>
    </source>
</evidence>
<dbReference type="InterPro" id="IPR038168">
    <property type="entry name" value="TF_DP_C_sf"/>
</dbReference>
<dbReference type="InterPro" id="IPR014889">
    <property type="entry name" value="Transc_factor_DP_C"/>
</dbReference>
<keyword evidence="13" id="KW-1185">Reference proteome</keyword>
<dbReference type="InterPro" id="IPR015648">
    <property type="entry name" value="Transcrpt_fac_DP"/>
</dbReference>
<dbReference type="SUPFAM" id="SSF144074">
    <property type="entry name" value="E2F-DP heterodimerization region"/>
    <property type="match status" value="1"/>
</dbReference>
<reference evidence="12" key="2">
    <citation type="submission" date="2022-10" db="EMBL/GenBank/DDBJ databases">
        <authorList>
            <consortium name="ENA_rothamsted_submissions"/>
            <consortium name="culmorum"/>
            <person name="King R."/>
        </authorList>
    </citation>
    <scope>NUCLEOTIDE SEQUENCE</scope>
</reference>
<evidence type="ECO:0000313" key="13">
    <source>
        <dbReference type="Proteomes" id="UP001153620"/>
    </source>
</evidence>
<dbReference type="SMART" id="SM01372">
    <property type="entry name" value="E2F_TDP"/>
    <property type="match status" value="1"/>
</dbReference>
<accession>A0A9N9S1G5</accession>
<keyword evidence="3 7" id="KW-0805">Transcription regulation</keyword>